<feature type="region of interest" description="Disordered" evidence="1">
    <location>
        <begin position="18"/>
        <end position="70"/>
    </location>
</feature>
<dbReference type="Proteomes" id="UP001529272">
    <property type="component" value="Unassembled WGS sequence"/>
</dbReference>
<name>A0ABT7P4X4_MYCIT</name>
<protein>
    <submittedName>
        <fullName evidence="2">Uncharacterized protein</fullName>
    </submittedName>
</protein>
<dbReference type="RefSeq" id="WP_225336866.1">
    <property type="nucleotide sequence ID" value="NZ_CP012885.2"/>
</dbReference>
<sequence length="401" mass="43750">MADLEENLFGGVAVYESDSDFSSVSPSAAREAAPKECQHLPRLGASDSPELDVEYQPAKDTDGKPLSNRFPANGGEYVRVRFTVGHNGYDVTRAMGVWAHRCPMWGFAQSMSDNDIHGWLVAESAASLSRYQAGDVDYQWPAVIDTAATMLSNKVIVQVWYSTNDPSAASRNQLLSQLIGAVGRPRPRSTLPPTLTGWSQAQISSLLPALSIDVGIDTATGDKRPLGAEPGGQFWSLCPSGDHAWTPRYDPLASWQNFDQSRWDKPGKPPRPRLMISRAHGGDDFLGDLRHEIADCSSHLAERPAVCGDRNNQQFLQADSAVAEGEDAVRFTHRWMREVEVRGHSVCGEGVEAMRVAQLKGLVVIASASDGGWLFKEDTPPLPLSTLDELLAETIRRIKGA</sequence>
<organism evidence="2 3">
    <name type="scientific">Mycobacterium intracellulare subsp. chimaera</name>
    <dbReference type="NCBI Taxonomy" id="222805"/>
    <lineage>
        <taxon>Bacteria</taxon>
        <taxon>Bacillati</taxon>
        <taxon>Actinomycetota</taxon>
        <taxon>Actinomycetes</taxon>
        <taxon>Mycobacteriales</taxon>
        <taxon>Mycobacteriaceae</taxon>
        <taxon>Mycobacterium</taxon>
        <taxon>Mycobacterium avium complex (MAC)</taxon>
    </lineage>
</organism>
<evidence type="ECO:0000256" key="1">
    <source>
        <dbReference type="SAM" id="MobiDB-lite"/>
    </source>
</evidence>
<gene>
    <name evidence="2" type="ORF">QRB35_20220</name>
</gene>
<evidence type="ECO:0000313" key="3">
    <source>
        <dbReference type="Proteomes" id="UP001529272"/>
    </source>
</evidence>
<reference evidence="2 3" key="1">
    <citation type="submission" date="2023-06" db="EMBL/GenBank/DDBJ databases">
        <title>Itaconate inhibition of nontuberculous mycobacteria.</title>
        <authorList>
            <person name="Breen P."/>
            <person name="Zimbric M."/>
            <person name="Caverly L."/>
        </authorList>
    </citation>
    <scope>NUCLEOTIDE SEQUENCE [LARGE SCALE GENOMIC DNA]</scope>
    <source>
        <strain evidence="2 3">FLAC1071</strain>
    </source>
</reference>
<dbReference type="EMBL" id="JASZZX010000021">
    <property type="protein sequence ID" value="MDM3928340.1"/>
    <property type="molecule type" value="Genomic_DNA"/>
</dbReference>
<evidence type="ECO:0000313" key="2">
    <source>
        <dbReference type="EMBL" id="MDM3928340.1"/>
    </source>
</evidence>
<proteinExistence type="predicted"/>
<accession>A0ABT7P4X4</accession>
<comment type="caution">
    <text evidence="2">The sequence shown here is derived from an EMBL/GenBank/DDBJ whole genome shotgun (WGS) entry which is preliminary data.</text>
</comment>
<reference evidence="3" key="2">
    <citation type="submission" date="2023-06" db="EMBL/GenBank/DDBJ databases">
        <title>Itaconate inhibition of nontuberculous mycobacteria.</title>
        <authorList>
            <person name="Spilker T."/>
        </authorList>
    </citation>
    <scope>NUCLEOTIDE SEQUENCE [LARGE SCALE GENOMIC DNA]</scope>
    <source>
        <strain evidence="3">FLAC1071</strain>
    </source>
</reference>
<keyword evidence="3" id="KW-1185">Reference proteome</keyword>